<evidence type="ECO:0000313" key="1">
    <source>
        <dbReference type="EMBL" id="KAJ1197701.1"/>
    </source>
</evidence>
<evidence type="ECO:0000313" key="2">
    <source>
        <dbReference type="Proteomes" id="UP001066276"/>
    </source>
</evidence>
<comment type="caution">
    <text evidence="1">The sequence shown here is derived from an EMBL/GenBank/DDBJ whole genome shotgun (WGS) entry which is preliminary data.</text>
</comment>
<keyword evidence="2" id="KW-1185">Reference proteome</keyword>
<dbReference type="EMBL" id="JANPWB010000003">
    <property type="protein sequence ID" value="KAJ1197701.1"/>
    <property type="molecule type" value="Genomic_DNA"/>
</dbReference>
<protein>
    <submittedName>
        <fullName evidence="1">Uncharacterized protein</fullName>
    </submittedName>
</protein>
<dbReference type="AlphaFoldDB" id="A0AAV7VA16"/>
<accession>A0AAV7VA16</accession>
<sequence length="126" mass="14272">MGHGKPPPPVAAQTKMDLYMVPASVNKETAEAPHCDEPAQYTAYLKTIIKSIQDSQEMVETKVDGLHVEFLLLHHDLRKVAKRVAETETRISATKDNIVTLKRQVSKLMSTYPRRESQRCQESPKE</sequence>
<reference evidence="1" key="1">
    <citation type="journal article" date="2022" name="bioRxiv">
        <title>Sequencing and chromosome-scale assembly of the giantPleurodeles waltlgenome.</title>
        <authorList>
            <person name="Brown T."/>
            <person name="Elewa A."/>
            <person name="Iarovenko S."/>
            <person name="Subramanian E."/>
            <person name="Araus A.J."/>
            <person name="Petzold A."/>
            <person name="Susuki M."/>
            <person name="Suzuki K.-i.T."/>
            <person name="Hayashi T."/>
            <person name="Toyoda A."/>
            <person name="Oliveira C."/>
            <person name="Osipova E."/>
            <person name="Leigh N.D."/>
            <person name="Simon A."/>
            <person name="Yun M.H."/>
        </authorList>
    </citation>
    <scope>NUCLEOTIDE SEQUENCE</scope>
    <source>
        <strain evidence="1">20211129_DDA</strain>
        <tissue evidence="1">Liver</tissue>
    </source>
</reference>
<dbReference type="Proteomes" id="UP001066276">
    <property type="component" value="Chromosome 2_1"/>
</dbReference>
<name>A0AAV7VA16_PLEWA</name>
<gene>
    <name evidence="1" type="ORF">NDU88_001557</name>
</gene>
<proteinExistence type="predicted"/>
<organism evidence="1 2">
    <name type="scientific">Pleurodeles waltl</name>
    <name type="common">Iberian ribbed newt</name>
    <dbReference type="NCBI Taxonomy" id="8319"/>
    <lineage>
        <taxon>Eukaryota</taxon>
        <taxon>Metazoa</taxon>
        <taxon>Chordata</taxon>
        <taxon>Craniata</taxon>
        <taxon>Vertebrata</taxon>
        <taxon>Euteleostomi</taxon>
        <taxon>Amphibia</taxon>
        <taxon>Batrachia</taxon>
        <taxon>Caudata</taxon>
        <taxon>Salamandroidea</taxon>
        <taxon>Salamandridae</taxon>
        <taxon>Pleurodelinae</taxon>
        <taxon>Pleurodeles</taxon>
    </lineage>
</organism>